<dbReference type="Proteomes" id="UP000886501">
    <property type="component" value="Unassembled WGS sequence"/>
</dbReference>
<proteinExistence type="predicted"/>
<keyword evidence="2" id="KW-1185">Reference proteome</keyword>
<sequence length="262" mass="29921">MTSMCTQRELPPELVDRIIDFLHDEPKALVACSLVAKSWTGTSRYHRFSSVRLIRNEDWARFQRLMKMSPTMVHYMRHITVDVTDARWISACMAFISLEHIIMFGAITPPWKSEVAAISSVAHKITSFTLYAAFVSRQDFWPTIRMFPNLIFLYPLGERHATELEPLQLPGLPCYSPPIASVSVINIGEEDVLYELCNPPYPLISLSTLDIRDLYDQNGGLQALAEAYGSQISQLRLHVRTHSHRCTSLFHFHPFTSCLPPL</sequence>
<gene>
    <name evidence="1" type="ORF">BDM02DRAFT_3141572</name>
</gene>
<comment type="caution">
    <text evidence="1">The sequence shown here is derived from an EMBL/GenBank/DDBJ whole genome shotgun (WGS) entry which is preliminary data.</text>
</comment>
<evidence type="ECO:0000313" key="1">
    <source>
        <dbReference type="EMBL" id="KAF9650119.1"/>
    </source>
</evidence>
<protein>
    <submittedName>
        <fullName evidence="1">Uncharacterized protein</fullName>
    </submittedName>
</protein>
<evidence type="ECO:0000313" key="2">
    <source>
        <dbReference type="Proteomes" id="UP000886501"/>
    </source>
</evidence>
<name>A0ACB6ZKL1_THEGA</name>
<dbReference type="EMBL" id="MU117988">
    <property type="protein sequence ID" value="KAF9650119.1"/>
    <property type="molecule type" value="Genomic_DNA"/>
</dbReference>
<reference evidence="1" key="1">
    <citation type="submission" date="2019-10" db="EMBL/GenBank/DDBJ databases">
        <authorList>
            <consortium name="DOE Joint Genome Institute"/>
            <person name="Kuo A."/>
            <person name="Miyauchi S."/>
            <person name="Kiss E."/>
            <person name="Drula E."/>
            <person name="Kohler A."/>
            <person name="Sanchez-Garcia M."/>
            <person name="Andreopoulos B."/>
            <person name="Barry K.W."/>
            <person name="Bonito G."/>
            <person name="Buee M."/>
            <person name="Carver A."/>
            <person name="Chen C."/>
            <person name="Cichocki N."/>
            <person name="Clum A."/>
            <person name="Culley D."/>
            <person name="Crous P.W."/>
            <person name="Fauchery L."/>
            <person name="Girlanda M."/>
            <person name="Hayes R."/>
            <person name="Keri Z."/>
            <person name="Labutti K."/>
            <person name="Lipzen A."/>
            <person name="Lombard V."/>
            <person name="Magnuson J."/>
            <person name="Maillard F."/>
            <person name="Morin E."/>
            <person name="Murat C."/>
            <person name="Nolan M."/>
            <person name="Ohm R."/>
            <person name="Pangilinan J."/>
            <person name="Pereira M."/>
            <person name="Perotto S."/>
            <person name="Peter M."/>
            <person name="Riley R."/>
            <person name="Sitrit Y."/>
            <person name="Stielow B."/>
            <person name="Szollosi G."/>
            <person name="Zifcakova L."/>
            <person name="Stursova M."/>
            <person name="Spatafora J.W."/>
            <person name="Tedersoo L."/>
            <person name="Vaario L.-M."/>
            <person name="Yamada A."/>
            <person name="Yan M."/>
            <person name="Wang P."/>
            <person name="Xu J."/>
            <person name="Bruns T."/>
            <person name="Baldrian P."/>
            <person name="Vilgalys R."/>
            <person name="Henrissat B."/>
            <person name="Grigoriev I.V."/>
            <person name="Hibbett D."/>
            <person name="Nagy L.G."/>
            <person name="Martin F.M."/>
        </authorList>
    </citation>
    <scope>NUCLEOTIDE SEQUENCE</scope>
    <source>
        <strain evidence="1">P2</strain>
    </source>
</reference>
<accession>A0ACB6ZKL1</accession>
<reference evidence="1" key="2">
    <citation type="journal article" date="2020" name="Nat. Commun.">
        <title>Large-scale genome sequencing of mycorrhizal fungi provides insights into the early evolution of symbiotic traits.</title>
        <authorList>
            <person name="Miyauchi S."/>
            <person name="Kiss E."/>
            <person name="Kuo A."/>
            <person name="Drula E."/>
            <person name="Kohler A."/>
            <person name="Sanchez-Garcia M."/>
            <person name="Morin E."/>
            <person name="Andreopoulos B."/>
            <person name="Barry K.W."/>
            <person name="Bonito G."/>
            <person name="Buee M."/>
            <person name="Carver A."/>
            <person name="Chen C."/>
            <person name="Cichocki N."/>
            <person name="Clum A."/>
            <person name="Culley D."/>
            <person name="Crous P.W."/>
            <person name="Fauchery L."/>
            <person name="Girlanda M."/>
            <person name="Hayes R.D."/>
            <person name="Keri Z."/>
            <person name="LaButti K."/>
            <person name="Lipzen A."/>
            <person name="Lombard V."/>
            <person name="Magnuson J."/>
            <person name="Maillard F."/>
            <person name="Murat C."/>
            <person name="Nolan M."/>
            <person name="Ohm R.A."/>
            <person name="Pangilinan J."/>
            <person name="Pereira M.F."/>
            <person name="Perotto S."/>
            <person name="Peter M."/>
            <person name="Pfister S."/>
            <person name="Riley R."/>
            <person name="Sitrit Y."/>
            <person name="Stielow J.B."/>
            <person name="Szollosi G."/>
            <person name="Zifcakova L."/>
            <person name="Stursova M."/>
            <person name="Spatafora J.W."/>
            <person name="Tedersoo L."/>
            <person name="Vaario L.M."/>
            <person name="Yamada A."/>
            <person name="Yan M."/>
            <person name="Wang P."/>
            <person name="Xu J."/>
            <person name="Bruns T."/>
            <person name="Baldrian P."/>
            <person name="Vilgalys R."/>
            <person name="Dunand C."/>
            <person name="Henrissat B."/>
            <person name="Grigoriev I.V."/>
            <person name="Hibbett D."/>
            <person name="Nagy L.G."/>
            <person name="Martin F.M."/>
        </authorList>
    </citation>
    <scope>NUCLEOTIDE SEQUENCE</scope>
    <source>
        <strain evidence="1">P2</strain>
    </source>
</reference>
<organism evidence="1 2">
    <name type="scientific">Thelephora ganbajun</name>
    <name type="common">Ganba fungus</name>
    <dbReference type="NCBI Taxonomy" id="370292"/>
    <lineage>
        <taxon>Eukaryota</taxon>
        <taxon>Fungi</taxon>
        <taxon>Dikarya</taxon>
        <taxon>Basidiomycota</taxon>
        <taxon>Agaricomycotina</taxon>
        <taxon>Agaricomycetes</taxon>
        <taxon>Thelephorales</taxon>
        <taxon>Thelephoraceae</taxon>
        <taxon>Thelephora</taxon>
    </lineage>
</organism>